<dbReference type="Pfam" id="PF21166">
    <property type="entry name" value="LSM12_LSM"/>
    <property type="match status" value="1"/>
</dbReference>
<evidence type="ECO:0000313" key="2">
    <source>
        <dbReference type="EMBL" id="CDP21841.1"/>
    </source>
</evidence>
<dbReference type="Gramene" id="CDP21841">
    <property type="protein sequence ID" value="CDP21841"/>
    <property type="gene ID" value="GSCOC_T00008829001"/>
</dbReference>
<protein>
    <submittedName>
        <fullName evidence="2">DH200=94 genomic scaffold, scaffold_7056</fullName>
    </submittedName>
</protein>
<evidence type="ECO:0000259" key="1">
    <source>
        <dbReference type="Pfam" id="PF21166"/>
    </source>
</evidence>
<dbReference type="STRING" id="49390.A0A068VMA8"/>
<dbReference type="AlphaFoldDB" id="A0A068VMA8"/>
<name>A0A068VMA8_COFCA</name>
<dbReference type="InParanoid" id="A0A068VMA8"/>
<dbReference type="OrthoDB" id="1057137at2759"/>
<keyword evidence="3" id="KW-1185">Reference proteome</keyword>
<dbReference type="InterPro" id="IPR048478">
    <property type="entry name" value="LSM12_LSM"/>
</dbReference>
<dbReference type="InterPro" id="IPR039683">
    <property type="entry name" value="Lsm12-like"/>
</dbReference>
<reference evidence="3" key="1">
    <citation type="journal article" date="2014" name="Science">
        <title>The coffee genome provides insight into the convergent evolution of caffeine biosynthesis.</title>
        <authorList>
            <person name="Denoeud F."/>
            <person name="Carretero-Paulet L."/>
            <person name="Dereeper A."/>
            <person name="Droc G."/>
            <person name="Guyot R."/>
            <person name="Pietrella M."/>
            <person name="Zheng C."/>
            <person name="Alberti A."/>
            <person name="Anthony F."/>
            <person name="Aprea G."/>
            <person name="Aury J.M."/>
            <person name="Bento P."/>
            <person name="Bernard M."/>
            <person name="Bocs S."/>
            <person name="Campa C."/>
            <person name="Cenci A."/>
            <person name="Combes M.C."/>
            <person name="Crouzillat D."/>
            <person name="Da Silva C."/>
            <person name="Daddiego L."/>
            <person name="De Bellis F."/>
            <person name="Dussert S."/>
            <person name="Garsmeur O."/>
            <person name="Gayraud T."/>
            <person name="Guignon V."/>
            <person name="Jahn K."/>
            <person name="Jamilloux V."/>
            <person name="Joet T."/>
            <person name="Labadie K."/>
            <person name="Lan T."/>
            <person name="Leclercq J."/>
            <person name="Lepelley M."/>
            <person name="Leroy T."/>
            <person name="Li L.T."/>
            <person name="Librado P."/>
            <person name="Lopez L."/>
            <person name="Munoz A."/>
            <person name="Noel B."/>
            <person name="Pallavicini A."/>
            <person name="Perrotta G."/>
            <person name="Poncet V."/>
            <person name="Pot D."/>
            <person name="Priyono X."/>
            <person name="Rigoreau M."/>
            <person name="Rouard M."/>
            <person name="Rozas J."/>
            <person name="Tranchant-Dubreuil C."/>
            <person name="VanBuren R."/>
            <person name="Zhang Q."/>
            <person name="Andrade A.C."/>
            <person name="Argout X."/>
            <person name="Bertrand B."/>
            <person name="de Kochko A."/>
            <person name="Graziosi G."/>
            <person name="Henry R.J."/>
            <person name="Jayarama X."/>
            <person name="Ming R."/>
            <person name="Nagai C."/>
            <person name="Rounsley S."/>
            <person name="Sankoff D."/>
            <person name="Giuliano G."/>
            <person name="Albert V.A."/>
            <person name="Wincker P."/>
            <person name="Lashermes P."/>
        </authorList>
    </citation>
    <scope>NUCLEOTIDE SEQUENCE [LARGE SCALE GENOMIC DNA]</scope>
    <source>
        <strain evidence="3">cv. DH200-94</strain>
    </source>
</reference>
<dbReference type="EMBL" id="HG746140">
    <property type="protein sequence ID" value="CDP21841.1"/>
    <property type="molecule type" value="Genomic_DNA"/>
</dbReference>
<gene>
    <name evidence="2" type="ORF">GSCOC_T00008829001</name>
</gene>
<dbReference type="PANTHER" id="PTHR13542">
    <property type="entry name" value="LSM12 HOMOLOG"/>
    <property type="match status" value="1"/>
</dbReference>
<accession>A0A068VMA8</accession>
<dbReference type="Proteomes" id="UP000295252">
    <property type="component" value="Unassembled WGS sequence"/>
</dbReference>
<evidence type="ECO:0000313" key="3">
    <source>
        <dbReference type="Proteomes" id="UP000295252"/>
    </source>
</evidence>
<proteinExistence type="predicted"/>
<feature type="domain" description="LSM12 LSM" evidence="1">
    <location>
        <begin position="8"/>
        <end position="42"/>
    </location>
</feature>
<dbReference type="PhylomeDB" id="A0A068VMA8"/>
<organism evidence="2 3">
    <name type="scientific">Coffea canephora</name>
    <name type="common">Robusta coffee</name>
    <dbReference type="NCBI Taxonomy" id="49390"/>
    <lineage>
        <taxon>Eukaryota</taxon>
        <taxon>Viridiplantae</taxon>
        <taxon>Streptophyta</taxon>
        <taxon>Embryophyta</taxon>
        <taxon>Tracheophyta</taxon>
        <taxon>Spermatophyta</taxon>
        <taxon>Magnoliopsida</taxon>
        <taxon>eudicotyledons</taxon>
        <taxon>Gunneridae</taxon>
        <taxon>Pentapetalae</taxon>
        <taxon>asterids</taxon>
        <taxon>lamiids</taxon>
        <taxon>Gentianales</taxon>
        <taxon>Rubiaceae</taxon>
        <taxon>Ixoroideae</taxon>
        <taxon>Gardenieae complex</taxon>
        <taxon>Bertiereae - Coffeeae clade</taxon>
        <taxon>Coffeeae</taxon>
        <taxon>Coffea</taxon>
    </lineage>
</organism>
<sequence length="119" mass="13607">MEAHNSNNDFTVGCILSIKTPLGEEFQGQVLTSDRSSNILVLNILLLLFYQDFPLKSFIFSFQLLKANYIKEFTFLGQGEDPLDLKKLAFFRQVELEAERFRIAVTAEAQSIFYALSKT</sequence>